<name>A0AA39ZYQ6_9PEZI</name>
<keyword evidence="1" id="KW-0677">Repeat</keyword>
<dbReference type="RefSeq" id="XP_060291169.1">
    <property type="nucleotide sequence ID" value="XM_060444269.1"/>
</dbReference>
<dbReference type="Gene3D" id="3.40.50.1820">
    <property type="entry name" value="alpha/beta hydrolase"/>
    <property type="match status" value="1"/>
</dbReference>
<comment type="caution">
    <text evidence="4">The sequence shown here is derived from an EMBL/GenBank/DDBJ whole genome shotgun (WGS) entry which is preliminary data.</text>
</comment>
<evidence type="ECO:0000256" key="2">
    <source>
        <dbReference type="SAM" id="MobiDB-lite"/>
    </source>
</evidence>
<evidence type="ECO:0000313" key="5">
    <source>
        <dbReference type="Proteomes" id="UP001172101"/>
    </source>
</evidence>
<dbReference type="Gene3D" id="3.40.50.300">
    <property type="entry name" value="P-loop containing nucleotide triphosphate hydrolases"/>
    <property type="match status" value="1"/>
</dbReference>
<protein>
    <submittedName>
        <fullName evidence="4">Pfs domain-containing protein</fullName>
    </submittedName>
</protein>
<sequence length="756" mass="85474">MIAKLVSVPGGKSRRRRPRSDAESAEAPTSQAVPEMLNLRQPALCFGPTTKTIRNRALARTGRIVEIVSLLWLSPSSVVAVHGLGADADWSWTWKDGDRPVKWLEDLNMLPTKVSKTRILVYNYESKWHADAPSTRLQLCGEELVHSIHSFRRDKDRPLVFVGHSLGGNVIAHVKALVYANSGDEYRYLPEVTAGLVFLGTPFRGTKMQSLLDYLACVMQSAGSHRGITKELGYDEPALLDILQKFCRQCNKLSTPVCCCFELYETDYGGRFGVLGIAKGKVVEEASACIPGYDRCALQTDHLKINKYVGPTDRSFLTVSGKISEMCANARSVVQRRRTHALSEKPEARDCLRDLFLTDPFEDKNALKRKGNRAAGTCEWILGTEELTAWLRAGQTAEPESGTAHVLWLHGNPGTGKSTLAIFLTEELSKDFSATDGKTLAYFFCDSGFDRRKTATSVVRSLLLQLVQQHPQLLDYVLLKYNERGAELFKSFDALWTIFMAIAADVKTGRKYCIVAALDECNRESQEILLRQLEETSKTKTPHSYLKGFPNKDLASFSERKQDTDRCIEERTRRRDYTDPVKEQVNDILREKAQGTFLWVGLPYEELGDIFSKDAVQTLQTMPRGLDALYEKSLGIALGQDTANANAVRRILAFFTVCLRPMSVLELSEACQLHQEQEDTETRVQFTREQIASCRLIVIIQDDKVSFLHQSVKDYFTEGAEYFINEHEAHADLAYRCVDILIEQFYETRLRLRRRW</sequence>
<dbReference type="InterPro" id="IPR029058">
    <property type="entry name" value="AB_hydrolase_fold"/>
</dbReference>
<dbReference type="GeneID" id="85327539"/>
<dbReference type="EMBL" id="JAUIRO010000007">
    <property type="protein sequence ID" value="KAK0706075.1"/>
    <property type="molecule type" value="Genomic_DNA"/>
</dbReference>
<dbReference type="PANTHER" id="PTHR10039">
    <property type="entry name" value="AMELOGENIN"/>
    <property type="match status" value="1"/>
</dbReference>
<proteinExistence type="predicted"/>
<gene>
    <name evidence="4" type="ORF">B0T26DRAFT_743524</name>
</gene>
<organism evidence="4 5">
    <name type="scientific">Lasiosphaeria miniovina</name>
    <dbReference type="NCBI Taxonomy" id="1954250"/>
    <lineage>
        <taxon>Eukaryota</taxon>
        <taxon>Fungi</taxon>
        <taxon>Dikarya</taxon>
        <taxon>Ascomycota</taxon>
        <taxon>Pezizomycotina</taxon>
        <taxon>Sordariomycetes</taxon>
        <taxon>Sordariomycetidae</taxon>
        <taxon>Sordariales</taxon>
        <taxon>Lasiosphaeriaceae</taxon>
        <taxon>Lasiosphaeria</taxon>
    </lineage>
</organism>
<dbReference type="InterPro" id="IPR056884">
    <property type="entry name" value="NPHP3-like_N"/>
</dbReference>
<feature type="region of interest" description="Disordered" evidence="2">
    <location>
        <begin position="1"/>
        <end position="33"/>
    </location>
</feature>
<evidence type="ECO:0000256" key="1">
    <source>
        <dbReference type="ARBA" id="ARBA00022737"/>
    </source>
</evidence>
<feature type="compositionally biased region" description="Low complexity" evidence="2">
    <location>
        <begin position="1"/>
        <end position="11"/>
    </location>
</feature>
<evidence type="ECO:0000259" key="3">
    <source>
        <dbReference type="Pfam" id="PF24883"/>
    </source>
</evidence>
<reference evidence="4" key="1">
    <citation type="submission" date="2023-06" db="EMBL/GenBank/DDBJ databases">
        <title>Genome-scale phylogeny and comparative genomics of the fungal order Sordariales.</title>
        <authorList>
            <consortium name="Lawrence Berkeley National Laboratory"/>
            <person name="Hensen N."/>
            <person name="Bonometti L."/>
            <person name="Westerberg I."/>
            <person name="Brannstrom I.O."/>
            <person name="Guillou S."/>
            <person name="Cros-Aarteil S."/>
            <person name="Calhoun S."/>
            <person name="Haridas S."/>
            <person name="Kuo A."/>
            <person name="Mondo S."/>
            <person name="Pangilinan J."/>
            <person name="Riley R."/>
            <person name="LaButti K."/>
            <person name="Andreopoulos B."/>
            <person name="Lipzen A."/>
            <person name="Chen C."/>
            <person name="Yanf M."/>
            <person name="Daum C."/>
            <person name="Ng V."/>
            <person name="Clum A."/>
            <person name="Steindorff A."/>
            <person name="Ohm R."/>
            <person name="Martin F."/>
            <person name="Silar P."/>
            <person name="Natvig D."/>
            <person name="Lalanne C."/>
            <person name="Gautier V."/>
            <person name="Ament-velasquez S.L."/>
            <person name="Kruys A."/>
            <person name="Hutchinson M.I."/>
            <person name="Powell A.J."/>
            <person name="Barry K."/>
            <person name="Miller A.N."/>
            <person name="Grigoriev I.V."/>
            <person name="Debuchy R."/>
            <person name="Gladieux P."/>
            <person name="Thoren M.H."/>
            <person name="Johannesson H."/>
        </authorList>
    </citation>
    <scope>NUCLEOTIDE SEQUENCE</scope>
    <source>
        <strain evidence="4">SMH2392-1A</strain>
    </source>
</reference>
<dbReference type="AlphaFoldDB" id="A0AA39ZYQ6"/>
<accession>A0AA39ZYQ6</accession>
<keyword evidence="5" id="KW-1185">Reference proteome</keyword>
<feature type="domain" description="Nephrocystin 3-like N-terminal" evidence="3">
    <location>
        <begin position="376"/>
        <end position="540"/>
    </location>
</feature>
<dbReference type="Proteomes" id="UP001172101">
    <property type="component" value="Unassembled WGS sequence"/>
</dbReference>
<dbReference type="InterPro" id="IPR027417">
    <property type="entry name" value="P-loop_NTPase"/>
</dbReference>
<evidence type="ECO:0000313" key="4">
    <source>
        <dbReference type="EMBL" id="KAK0706075.1"/>
    </source>
</evidence>
<dbReference type="Pfam" id="PF24883">
    <property type="entry name" value="NPHP3_N"/>
    <property type="match status" value="1"/>
</dbReference>
<dbReference type="SUPFAM" id="SSF52540">
    <property type="entry name" value="P-loop containing nucleoside triphosphate hydrolases"/>
    <property type="match status" value="1"/>
</dbReference>
<dbReference type="SUPFAM" id="SSF53474">
    <property type="entry name" value="alpha/beta-Hydrolases"/>
    <property type="match status" value="1"/>
</dbReference>